<name>A0A8E7KD08_SALET</name>
<feature type="domain" description="HTH luxR-type" evidence="2">
    <location>
        <begin position="25"/>
        <end position="90"/>
    </location>
</feature>
<reference evidence="3" key="3">
    <citation type="submission" date="2021-05" db="EMBL/GenBank/DDBJ databases">
        <title>Whole genome PacBio Sequel sequence of Salmonella enterica subsp. enterica.</title>
        <authorList>
            <person name="Hoffmann M."/>
            <person name="Balkey M."/>
            <person name="Luo Y."/>
        </authorList>
    </citation>
    <scope>NUCLEOTIDE SEQUENCE</scope>
    <source>
        <plasmid evidence="3">pCFSAN012622</plasmid>
    </source>
</reference>
<evidence type="ECO:0000313" key="3">
    <source>
        <dbReference type="EMBL" id="QVY01290.1"/>
    </source>
</evidence>
<dbReference type="AlphaFoldDB" id="A0A8E7KD08"/>
<evidence type="ECO:0000256" key="1">
    <source>
        <dbReference type="ARBA" id="ARBA00023125"/>
    </source>
</evidence>
<protein>
    <submittedName>
        <fullName evidence="3">Helix-turn-helix transcriptional regulator</fullName>
    </submittedName>
</protein>
<dbReference type="InterPro" id="IPR036388">
    <property type="entry name" value="WH-like_DNA-bd_sf"/>
</dbReference>
<keyword evidence="1" id="KW-0238">DNA-binding</keyword>
<dbReference type="InterPro" id="IPR000792">
    <property type="entry name" value="Tscrpt_reg_LuxR_C"/>
</dbReference>
<dbReference type="GO" id="GO:0003677">
    <property type="term" value="F:DNA binding"/>
    <property type="evidence" value="ECO:0007669"/>
    <property type="project" value="UniProtKB-KW"/>
</dbReference>
<geneLocation type="plasmid" evidence="3">
    <name>pCFSAN012622</name>
</geneLocation>
<proteinExistence type="predicted"/>
<accession>A0A8E7KD08</accession>
<dbReference type="Pfam" id="PF00196">
    <property type="entry name" value="GerE"/>
    <property type="match status" value="1"/>
</dbReference>
<reference evidence="3" key="1">
    <citation type="submission" date="2014-06" db="EMBL/GenBank/DDBJ databases">
        <authorList>
            <person name="Strain E.A."/>
            <person name="Allard M.W."/>
            <person name="Payne J.S."/>
            <person name="Evans P.S."/>
            <person name="Timme R."/>
        </authorList>
    </citation>
    <scope>NUCLEOTIDE SEQUENCE</scope>
    <source>
        <plasmid evidence="3">pCFSAN012622</plasmid>
    </source>
</reference>
<reference evidence="3" key="2">
    <citation type="journal article" date="2015" name="Genome Announc.">
        <title>Draft Genome Sequence of Salmonella enterica subsp. enterica Serovar Give, Isolated from an Imported Chili Powder Product.</title>
        <authorList>
            <person name="Wang H."/>
            <person name="Chen Y."/>
            <person name="Ayers S."/>
            <person name="Melka D."/>
            <person name="Laasri A."/>
            <person name="Payne J.S."/>
            <person name="Zheng J."/>
            <person name="Son I."/>
            <person name="Timme R."/>
            <person name="Kastanis G."/>
            <person name="Hammack T.S."/>
            <person name="Strain E."/>
            <person name="Allard M.W."/>
            <person name="Evans P.S."/>
            <person name="Brown E.W."/>
        </authorList>
    </citation>
    <scope>NUCLEOTIDE SEQUENCE</scope>
    <source>
        <plasmid evidence="3">pCFSAN012622</plasmid>
    </source>
</reference>
<dbReference type="SMART" id="SM00421">
    <property type="entry name" value="HTH_LUXR"/>
    <property type="match status" value="1"/>
</dbReference>
<sequence>MTANPANIPESKKPDRIWYGNLCIKFNSDGGLTPAELRIIRLLLEGYKSGQIATRNFRSIKTISAQKGKAFKRLGVRNDATLLQTLLLRGIVSVYTGRNQFHKTTLSEAGLS</sequence>
<dbReference type="InterPro" id="IPR016032">
    <property type="entry name" value="Sig_transdc_resp-reg_C-effctor"/>
</dbReference>
<dbReference type="Gene3D" id="1.10.10.10">
    <property type="entry name" value="Winged helix-like DNA-binding domain superfamily/Winged helix DNA-binding domain"/>
    <property type="match status" value="1"/>
</dbReference>
<dbReference type="RefSeq" id="WP_031615773.1">
    <property type="nucleotide sequence ID" value="NZ_CP075038.1"/>
</dbReference>
<gene>
    <name evidence="3" type="ORF">GJ28_22715</name>
</gene>
<dbReference type="PROSITE" id="PS50043">
    <property type="entry name" value="HTH_LUXR_2"/>
    <property type="match status" value="1"/>
</dbReference>
<organism evidence="3">
    <name type="scientific">Salmonella enterica subsp. enterica serovar Give</name>
    <dbReference type="NCBI Taxonomy" id="46626"/>
    <lineage>
        <taxon>Bacteria</taxon>
        <taxon>Pseudomonadati</taxon>
        <taxon>Pseudomonadota</taxon>
        <taxon>Gammaproteobacteria</taxon>
        <taxon>Enterobacterales</taxon>
        <taxon>Enterobacteriaceae</taxon>
        <taxon>Salmonella</taxon>
    </lineage>
</organism>
<dbReference type="EMBL" id="CP075038">
    <property type="protein sequence ID" value="QVY01290.1"/>
    <property type="molecule type" value="Genomic_DNA"/>
</dbReference>
<evidence type="ECO:0000259" key="2">
    <source>
        <dbReference type="PROSITE" id="PS50043"/>
    </source>
</evidence>
<dbReference type="CDD" id="cd06170">
    <property type="entry name" value="LuxR_C_like"/>
    <property type="match status" value="1"/>
</dbReference>
<keyword evidence="3" id="KW-0614">Plasmid</keyword>
<dbReference type="SUPFAM" id="SSF46894">
    <property type="entry name" value="C-terminal effector domain of the bipartite response regulators"/>
    <property type="match status" value="1"/>
</dbReference>
<dbReference type="GO" id="GO:0006355">
    <property type="term" value="P:regulation of DNA-templated transcription"/>
    <property type="evidence" value="ECO:0007669"/>
    <property type="project" value="InterPro"/>
</dbReference>